<feature type="compositionally biased region" description="Polar residues" evidence="2">
    <location>
        <begin position="681"/>
        <end position="691"/>
    </location>
</feature>
<proteinExistence type="predicted"/>
<feature type="coiled-coil region" evidence="1">
    <location>
        <begin position="110"/>
        <end position="137"/>
    </location>
</feature>
<evidence type="ECO:0000256" key="2">
    <source>
        <dbReference type="SAM" id="MobiDB-lite"/>
    </source>
</evidence>
<dbReference type="OMA" id="KVCETAN"/>
<dbReference type="InParanoid" id="A0A1B6PBS0"/>
<feature type="compositionally biased region" description="Basic and acidic residues" evidence="2">
    <location>
        <begin position="572"/>
        <end position="587"/>
    </location>
</feature>
<accession>A0A1B6PBS0</accession>
<feature type="compositionally biased region" description="Polar residues" evidence="2">
    <location>
        <begin position="502"/>
        <end position="538"/>
    </location>
</feature>
<protein>
    <submittedName>
        <fullName evidence="3">Uncharacterized protein</fullName>
    </submittedName>
</protein>
<feature type="region of interest" description="Disordered" evidence="2">
    <location>
        <begin position="447"/>
        <end position="817"/>
    </location>
</feature>
<sequence>MAPSPAMDVEEEGAGGDARKVVVISEAACTKAAPPVVHPEPVEDVGGGTTECSSSFGDTCSGFQDVAGDGEPEVNSVMSARANGGRPWKPPRKKVTAEWRNSIRPILWRCQWLELRMKELSSQVSKYDRELALNKKQEQLQAASKANGSMSESMLIHKAHGNSIMKRRKRKRHEENLDIPLYIKKHQILSYYHDKQNKGAEADGLLIDDDCGSTVPIRGGLDSVTLLDSENYDVIFEQLSLKNILLTIDAVQSRVHLLQGRLSKAHYEGRNLAFSEGNTHVRVPQKRQHTQKRSSYTECRYTKPQKKKNLNVLLKDDNGPALSGRPPLPDRETDTHIKDTNRIAEERSGECKHSREKAITVDLLLGFINTDDILIDNQATSDVCQQFNKAKHLPSGTSSKEQNISAPVEVKNTCAPVKVYSTCVPVEGDTTCAPVEVDMTCALAAGQESSVEKSASKEPLSSGSKQELNSKKKRRKKGSLFTRKKQRNEPSKTPTAKEKTEGTPSAANTQTESTSSAVAKQKTKGTCSAATGPQTMTPRSAGKKRKSVNEPSVNSFSALTEQKTGKPSSAMKRKEASKTPAAKEKTEGTPSATNTQTESTPSAVAKQKTKGTRSAATGLETMTARSAGKKRKSVNEPAEAKEHGSGNSFSASMEHKTWKPSSAVKKQKTEKLSTAAKKHGSGNSSSESMEQTIGMLFSAVKRQKTETSSTAAKKHGSGNKSSASMEQKTGKPSSAAKKQKTETSSTAAKEHGPRNSTSALKEQKAGKGSSAVKKLETEHSSAAANKQEAESASSVKKKQATESSSSKAKKAETAASAPLKLQVEKAMVVAVDRRSQRVRKPKVFAE</sequence>
<dbReference type="EMBL" id="CM000767">
    <property type="protein sequence ID" value="KXG22905.2"/>
    <property type="molecule type" value="Genomic_DNA"/>
</dbReference>
<reference evidence="4" key="2">
    <citation type="journal article" date="2018" name="Plant J.">
        <title>The Sorghum bicolor reference genome: improved assembly, gene annotations, a transcriptome atlas, and signatures of genome organization.</title>
        <authorList>
            <person name="McCormick R.F."/>
            <person name="Truong S.K."/>
            <person name="Sreedasyam A."/>
            <person name="Jenkins J."/>
            <person name="Shu S."/>
            <person name="Sims D."/>
            <person name="Kennedy M."/>
            <person name="Amirebrahimi M."/>
            <person name="Weers B.D."/>
            <person name="McKinley B."/>
            <person name="Mattison A."/>
            <person name="Morishige D.T."/>
            <person name="Grimwood J."/>
            <person name="Schmutz J."/>
            <person name="Mullet J.E."/>
        </authorList>
    </citation>
    <scope>NUCLEOTIDE SEQUENCE [LARGE SCALE GENOMIC DNA]</scope>
    <source>
        <strain evidence="4">cv. BTx623</strain>
    </source>
</reference>
<dbReference type="InterPro" id="IPR038745">
    <property type="entry name" value="AT4G37440-like"/>
</dbReference>
<dbReference type="eggNOG" id="ENOG502QRC8">
    <property type="taxonomic scope" value="Eukaryota"/>
</dbReference>
<reference evidence="3 4" key="1">
    <citation type="journal article" date="2009" name="Nature">
        <title>The Sorghum bicolor genome and the diversification of grasses.</title>
        <authorList>
            <person name="Paterson A.H."/>
            <person name="Bowers J.E."/>
            <person name="Bruggmann R."/>
            <person name="Dubchak I."/>
            <person name="Grimwood J."/>
            <person name="Gundlach H."/>
            <person name="Haberer G."/>
            <person name="Hellsten U."/>
            <person name="Mitros T."/>
            <person name="Poliakov A."/>
            <person name="Schmutz J."/>
            <person name="Spannagl M."/>
            <person name="Tang H."/>
            <person name="Wang X."/>
            <person name="Wicker T."/>
            <person name="Bharti A.K."/>
            <person name="Chapman J."/>
            <person name="Feltus F.A."/>
            <person name="Gowik U."/>
            <person name="Grigoriev I.V."/>
            <person name="Lyons E."/>
            <person name="Maher C.A."/>
            <person name="Martis M."/>
            <person name="Narechania A."/>
            <person name="Otillar R.P."/>
            <person name="Penning B.W."/>
            <person name="Salamov A.A."/>
            <person name="Wang Y."/>
            <person name="Zhang L."/>
            <person name="Carpita N.C."/>
            <person name="Freeling M."/>
            <person name="Gingle A.R."/>
            <person name="Hash C.T."/>
            <person name="Keller B."/>
            <person name="Klein P."/>
            <person name="Kresovich S."/>
            <person name="McCann M.C."/>
            <person name="Ming R."/>
            <person name="Peterson D.G."/>
            <person name="Mehboob-ur-Rahman"/>
            <person name="Ware D."/>
            <person name="Westhoff P."/>
            <person name="Mayer K.F."/>
            <person name="Messing J."/>
            <person name="Rokhsar D.S."/>
        </authorList>
    </citation>
    <scope>NUCLEOTIDE SEQUENCE [LARGE SCALE GENOMIC DNA]</scope>
    <source>
        <strain evidence="4">cv. BTx623</strain>
    </source>
</reference>
<feature type="compositionally biased region" description="Basic and acidic residues" evidence="2">
    <location>
        <begin position="487"/>
        <end position="501"/>
    </location>
</feature>
<evidence type="ECO:0000313" key="3">
    <source>
        <dbReference type="EMBL" id="KXG22905.2"/>
    </source>
</evidence>
<dbReference type="Proteomes" id="UP000000768">
    <property type="component" value="Chromosome 8"/>
</dbReference>
<dbReference type="Gramene" id="KXG22905">
    <property type="protein sequence ID" value="KXG22905"/>
    <property type="gene ID" value="SORBI_3008G024600"/>
</dbReference>
<feature type="compositionally biased region" description="Polar residues" evidence="2">
    <location>
        <begin position="457"/>
        <end position="467"/>
    </location>
</feature>
<feature type="region of interest" description="Disordered" evidence="2">
    <location>
        <begin position="71"/>
        <end position="93"/>
    </location>
</feature>
<feature type="compositionally biased region" description="Polar residues" evidence="2">
    <location>
        <begin position="549"/>
        <end position="567"/>
    </location>
</feature>
<evidence type="ECO:0000256" key="1">
    <source>
        <dbReference type="SAM" id="Coils"/>
    </source>
</evidence>
<feature type="compositionally biased region" description="Polar residues" evidence="2">
    <location>
        <begin position="780"/>
        <end position="794"/>
    </location>
</feature>
<dbReference type="PANTHER" id="PTHR34057">
    <property type="entry name" value="ELONGATION FACTOR"/>
    <property type="match status" value="1"/>
</dbReference>
<evidence type="ECO:0000313" key="4">
    <source>
        <dbReference type="Proteomes" id="UP000000768"/>
    </source>
</evidence>
<feature type="compositionally biased region" description="Polar residues" evidence="2">
    <location>
        <begin position="718"/>
        <end position="732"/>
    </location>
</feature>
<dbReference type="AlphaFoldDB" id="A0A1B6PBS0"/>
<feature type="compositionally biased region" description="Polar residues" evidence="2">
    <location>
        <begin position="588"/>
        <end position="602"/>
    </location>
</feature>
<feature type="compositionally biased region" description="Basic residues" evidence="2">
    <location>
        <begin position="471"/>
        <end position="486"/>
    </location>
</feature>
<dbReference type="PANTHER" id="PTHR34057:SF15">
    <property type="entry name" value="CALMODULIN-BINDING DOMAIN-CONTAINING PROTEIN"/>
    <property type="match status" value="1"/>
</dbReference>
<name>A0A1B6PBS0_SORBI</name>
<keyword evidence="1" id="KW-0175">Coiled coil</keyword>
<organism evidence="3 4">
    <name type="scientific">Sorghum bicolor</name>
    <name type="common">Sorghum</name>
    <name type="synonym">Sorghum vulgare</name>
    <dbReference type="NCBI Taxonomy" id="4558"/>
    <lineage>
        <taxon>Eukaryota</taxon>
        <taxon>Viridiplantae</taxon>
        <taxon>Streptophyta</taxon>
        <taxon>Embryophyta</taxon>
        <taxon>Tracheophyta</taxon>
        <taxon>Spermatophyta</taxon>
        <taxon>Magnoliopsida</taxon>
        <taxon>Liliopsida</taxon>
        <taxon>Poales</taxon>
        <taxon>Poaceae</taxon>
        <taxon>PACMAD clade</taxon>
        <taxon>Panicoideae</taxon>
        <taxon>Andropogonodae</taxon>
        <taxon>Andropogoneae</taxon>
        <taxon>Sorghinae</taxon>
        <taxon>Sorghum</taxon>
    </lineage>
</organism>
<keyword evidence="4" id="KW-1185">Reference proteome</keyword>
<gene>
    <name evidence="3" type="ORF">SORBI_3008G024600</name>
</gene>
<dbReference type="ExpressionAtlas" id="A0A1B6PBS0">
    <property type="expression patterns" value="baseline and differential"/>
</dbReference>
<dbReference type="CDD" id="cd11650">
    <property type="entry name" value="AT4G37440_like"/>
    <property type="match status" value="1"/>
</dbReference>